<sequence length="106" mass="12142">MDSFALPLGGRLGSGIVNFCLCLSVIRRHGNVRDHRCLADRRRRRDISKGLLFLDTSLNSNCRWNSIIPLIYPITPAQMSMIKTHVNISKFRCLASRTLVCLYMYL</sequence>
<evidence type="ECO:0000313" key="2">
    <source>
        <dbReference type="EMBL" id="KAE8408867.1"/>
    </source>
</evidence>
<keyword evidence="3" id="KW-1185">Reference proteome</keyword>
<organism evidence="2 3">
    <name type="scientific">Aspergillus pseudonomiae</name>
    <dbReference type="NCBI Taxonomy" id="1506151"/>
    <lineage>
        <taxon>Eukaryota</taxon>
        <taxon>Fungi</taxon>
        <taxon>Dikarya</taxon>
        <taxon>Ascomycota</taxon>
        <taxon>Pezizomycotina</taxon>
        <taxon>Eurotiomycetes</taxon>
        <taxon>Eurotiomycetidae</taxon>
        <taxon>Eurotiales</taxon>
        <taxon>Aspergillaceae</taxon>
        <taxon>Aspergillus</taxon>
        <taxon>Aspergillus subgen. Circumdati</taxon>
    </lineage>
</organism>
<accession>A0A5N7DQX5</accession>
<dbReference type="AlphaFoldDB" id="A0A5N7DQX5"/>
<gene>
    <name evidence="2" type="ORF">BDV37DRAFT_136654</name>
</gene>
<dbReference type="GeneID" id="43663478"/>
<dbReference type="Proteomes" id="UP000325579">
    <property type="component" value="Unassembled WGS sequence"/>
</dbReference>
<feature type="transmembrane region" description="Helical" evidence="1">
    <location>
        <begin position="6"/>
        <end position="26"/>
    </location>
</feature>
<keyword evidence="1" id="KW-0812">Transmembrane</keyword>
<name>A0A5N7DQX5_9EURO</name>
<dbReference type="EMBL" id="ML736741">
    <property type="protein sequence ID" value="KAE8408867.1"/>
    <property type="molecule type" value="Genomic_DNA"/>
</dbReference>
<keyword evidence="1" id="KW-1133">Transmembrane helix</keyword>
<keyword evidence="1" id="KW-0472">Membrane</keyword>
<evidence type="ECO:0000313" key="3">
    <source>
        <dbReference type="Proteomes" id="UP000325579"/>
    </source>
</evidence>
<proteinExistence type="predicted"/>
<evidence type="ECO:0000256" key="1">
    <source>
        <dbReference type="SAM" id="Phobius"/>
    </source>
</evidence>
<dbReference type="RefSeq" id="XP_031946186.1">
    <property type="nucleotide sequence ID" value="XM_032078787.1"/>
</dbReference>
<reference evidence="2 3" key="1">
    <citation type="submission" date="2019-04" db="EMBL/GenBank/DDBJ databases">
        <authorList>
            <consortium name="DOE Joint Genome Institute"/>
            <person name="Mondo S."/>
            <person name="Kjaerbolling I."/>
            <person name="Vesth T."/>
            <person name="Frisvad J.C."/>
            <person name="Nybo J.L."/>
            <person name="Theobald S."/>
            <person name="Kildgaard S."/>
            <person name="Isbrandt T."/>
            <person name="Kuo A."/>
            <person name="Sato A."/>
            <person name="Lyhne E.K."/>
            <person name="Kogle M.E."/>
            <person name="Wiebenga A."/>
            <person name="Kun R.S."/>
            <person name="Lubbers R.J."/>
            <person name="Makela M.R."/>
            <person name="Barry K."/>
            <person name="Chovatia M."/>
            <person name="Clum A."/>
            <person name="Daum C."/>
            <person name="Haridas S."/>
            <person name="He G."/>
            <person name="LaButti K."/>
            <person name="Lipzen A."/>
            <person name="Riley R."/>
            <person name="Salamov A."/>
            <person name="Simmons B.A."/>
            <person name="Magnuson J.K."/>
            <person name="Henrissat B."/>
            <person name="Mortensen U.H."/>
            <person name="Larsen T.O."/>
            <person name="Devries R.P."/>
            <person name="Grigoriev I.V."/>
            <person name="Machida M."/>
            <person name="Baker S.E."/>
            <person name="Andersen M.R."/>
            <person name="Cantor M.N."/>
            <person name="Hua S.X."/>
        </authorList>
    </citation>
    <scope>NUCLEOTIDE SEQUENCE [LARGE SCALE GENOMIC DNA]</scope>
    <source>
        <strain evidence="2 3">CBS 119388</strain>
    </source>
</reference>
<protein>
    <submittedName>
        <fullName evidence="2">Uncharacterized protein</fullName>
    </submittedName>
</protein>